<proteinExistence type="predicted"/>
<accession>J3N9U1</accession>
<dbReference type="Proteomes" id="UP000006038">
    <property type="component" value="Chromosome 11"/>
</dbReference>
<keyword evidence="2" id="KW-1185">Reference proteome</keyword>
<name>J3N9U1_ORYBR</name>
<reference evidence="1" key="2">
    <citation type="submission" date="2013-04" db="UniProtKB">
        <authorList>
            <consortium name="EnsemblPlants"/>
        </authorList>
    </citation>
    <scope>IDENTIFICATION</scope>
</reference>
<dbReference type="HOGENOM" id="CLU_1654856_0_0_1"/>
<reference evidence="1" key="1">
    <citation type="journal article" date="2013" name="Nat. Commun.">
        <title>Whole-genome sequencing of Oryza brachyantha reveals mechanisms underlying Oryza genome evolution.</title>
        <authorList>
            <person name="Chen J."/>
            <person name="Huang Q."/>
            <person name="Gao D."/>
            <person name="Wang J."/>
            <person name="Lang Y."/>
            <person name="Liu T."/>
            <person name="Li B."/>
            <person name="Bai Z."/>
            <person name="Luis Goicoechea J."/>
            <person name="Liang C."/>
            <person name="Chen C."/>
            <person name="Zhang W."/>
            <person name="Sun S."/>
            <person name="Liao Y."/>
            <person name="Zhang X."/>
            <person name="Yang L."/>
            <person name="Song C."/>
            <person name="Wang M."/>
            <person name="Shi J."/>
            <person name="Liu G."/>
            <person name="Liu J."/>
            <person name="Zhou H."/>
            <person name="Zhou W."/>
            <person name="Yu Q."/>
            <person name="An N."/>
            <person name="Chen Y."/>
            <person name="Cai Q."/>
            <person name="Wang B."/>
            <person name="Liu B."/>
            <person name="Min J."/>
            <person name="Huang Y."/>
            <person name="Wu H."/>
            <person name="Li Z."/>
            <person name="Zhang Y."/>
            <person name="Yin Y."/>
            <person name="Song W."/>
            <person name="Jiang J."/>
            <person name="Jackson S.A."/>
            <person name="Wing R.A."/>
            <person name="Wang J."/>
            <person name="Chen M."/>
        </authorList>
    </citation>
    <scope>NUCLEOTIDE SEQUENCE [LARGE SCALE GENOMIC DNA]</scope>
    <source>
        <strain evidence="1">cv. IRGC 101232</strain>
    </source>
</reference>
<organism evidence="1">
    <name type="scientific">Oryza brachyantha</name>
    <name type="common">malo sina</name>
    <dbReference type="NCBI Taxonomy" id="4533"/>
    <lineage>
        <taxon>Eukaryota</taxon>
        <taxon>Viridiplantae</taxon>
        <taxon>Streptophyta</taxon>
        <taxon>Embryophyta</taxon>
        <taxon>Tracheophyta</taxon>
        <taxon>Spermatophyta</taxon>
        <taxon>Magnoliopsida</taxon>
        <taxon>Liliopsida</taxon>
        <taxon>Poales</taxon>
        <taxon>Poaceae</taxon>
        <taxon>BOP clade</taxon>
        <taxon>Oryzoideae</taxon>
        <taxon>Oryzeae</taxon>
        <taxon>Oryzinae</taxon>
        <taxon>Oryza</taxon>
    </lineage>
</organism>
<dbReference type="EnsemblPlants" id="OB11G25770.1">
    <property type="protein sequence ID" value="OB11G25770.1"/>
    <property type="gene ID" value="OB11G25770"/>
</dbReference>
<protein>
    <submittedName>
        <fullName evidence="1">Uncharacterized protein</fullName>
    </submittedName>
</protein>
<dbReference type="AlphaFoldDB" id="J3N9U1"/>
<evidence type="ECO:0000313" key="1">
    <source>
        <dbReference type="EnsemblPlants" id="OB11G25770.1"/>
    </source>
</evidence>
<evidence type="ECO:0000313" key="2">
    <source>
        <dbReference type="Proteomes" id="UP000006038"/>
    </source>
</evidence>
<dbReference type="Gramene" id="OB11G25770.1">
    <property type="protein sequence ID" value="OB11G25770.1"/>
    <property type="gene ID" value="OB11G25770"/>
</dbReference>
<sequence>MDQACNWQILTCTEIRYFFLNLAGNAHQATKHNKQEAVASPERSDPGLAKVYDSAVFLANYENTLVLIRQNAEDTKGKGKLYADQKEDTKERSGQITKWPSPQEGYTKVNVDADFMEETGDARARIIVRDCRGIVLLVVPALEKKNPFEIVLVCESADGY</sequence>